<feature type="transmembrane region" description="Helical" evidence="1">
    <location>
        <begin position="37"/>
        <end position="59"/>
    </location>
</feature>
<dbReference type="Proteomes" id="UP000612362">
    <property type="component" value="Unassembled WGS sequence"/>
</dbReference>
<dbReference type="RefSeq" id="WP_220192285.1">
    <property type="nucleotide sequence ID" value="NZ_BNJF01000001.1"/>
</dbReference>
<keyword evidence="1" id="KW-0812">Transmembrane</keyword>
<evidence type="ECO:0000259" key="2">
    <source>
        <dbReference type="PROSITE" id="PS50885"/>
    </source>
</evidence>
<accession>A0A8J3HVK1</accession>
<comment type="caution">
    <text evidence="3">The sequence shown here is derived from an EMBL/GenBank/DDBJ whole genome shotgun (WGS) entry which is preliminary data.</text>
</comment>
<keyword evidence="1" id="KW-1133">Transmembrane helix</keyword>
<dbReference type="Gene3D" id="1.10.287.950">
    <property type="entry name" value="Methyl-accepting chemotaxis protein"/>
    <property type="match status" value="1"/>
</dbReference>
<dbReference type="GO" id="GO:0007165">
    <property type="term" value="P:signal transduction"/>
    <property type="evidence" value="ECO:0007669"/>
    <property type="project" value="InterPro"/>
</dbReference>
<dbReference type="PROSITE" id="PS50885">
    <property type="entry name" value="HAMP"/>
    <property type="match status" value="1"/>
</dbReference>
<keyword evidence="4" id="KW-1185">Reference proteome</keyword>
<dbReference type="InterPro" id="IPR003660">
    <property type="entry name" value="HAMP_dom"/>
</dbReference>
<feature type="domain" description="HAMP" evidence="2">
    <location>
        <begin position="64"/>
        <end position="116"/>
    </location>
</feature>
<dbReference type="SUPFAM" id="SSF58104">
    <property type="entry name" value="Methyl-accepting chemotaxis protein (MCP) signaling domain"/>
    <property type="match status" value="1"/>
</dbReference>
<dbReference type="AlphaFoldDB" id="A0A8J3HVK1"/>
<feature type="transmembrane region" description="Helical" evidence="1">
    <location>
        <begin position="12"/>
        <end position="31"/>
    </location>
</feature>
<name>A0A8J3HVK1_9CHLR</name>
<protein>
    <recommendedName>
        <fullName evidence="2">HAMP domain-containing protein</fullName>
    </recommendedName>
</protein>
<organism evidence="3 4">
    <name type="scientific">Ktedonospora formicarum</name>
    <dbReference type="NCBI Taxonomy" id="2778364"/>
    <lineage>
        <taxon>Bacteria</taxon>
        <taxon>Bacillati</taxon>
        <taxon>Chloroflexota</taxon>
        <taxon>Ktedonobacteria</taxon>
        <taxon>Ktedonobacterales</taxon>
        <taxon>Ktedonobacteraceae</taxon>
        <taxon>Ktedonospora</taxon>
    </lineage>
</organism>
<sequence length="382" mass="42197">MRSNSLRLELLVASMLPVTAICIVGAVGLGQMEHTNINIFLLVLVVSALAVFFAEIALINMTQRATKNQFIHLIATCREYTAGNREKRAPILGDNALTTLAQSLNVLLDQVTHNVQHATTNNKAVYDVQHMDQQIQKLITEIKPIMDGDLRVRANVPAGNIGLVADICNALIEELANLAKWTRYSSEQVMSKTQTLLANSVELAQTAEAQMSRFSDTTETVEKMVAFIQRLSSTLHLNVEIVTEIRRHLPAQTGQLNGFASAPGSATQLSRLIDQLHVDTRRQEQLLNELLDSAQSNATLAESMISELYAVAQRIYQSSTSILQTVEHIHSLAKLAQQWNNSIAGFQLPEDSLDDYGAQEREYREAVAPLESGIGRRSTDLL</sequence>
<keyword evidence="1" id="KW-0472">Membrane</keyword>
<dbReference type="EMBL" id="BNJF01000001">
    <property type="protein sequence ID" value="GHO42781.1"/>
    <property type="molecule type" value="Genomic_DNA"/>
</dbReference>
<dbReference type="GO" id="GO:0016020">
    <property type="term" value="C:membrane"/>
    <property type="evidence" value="ECO:0007669"/>
    <property type="project" value="InterPro"/>
</dbReference>
<proteinExistence type="predicted"/>
<evidence type="ECO:0000313" key="3">
    <source>
        <dbReference type="EMBL" id="GHO42781.1"/>
    </source>
</evidence>
<evidence type="ECO:0000256" key="1">
    <source>
        <dbReference type="SAM" id="Phobius"/>
    </source>
</evidence>
<evidence type="ECO:0000313" key="4">
    <source>
        <dbReference type="Proteomes" id="UP000612362"/>
    </source>
</evidence>
<reference evidence="3" key="1">
    <citation type="submission" date="2020-10" db="EMBL/GenBank/DDBJ databases">
        <title>Taxonomic study of unclassified bacteria belonging to the class Ktedonobacteria.</title>
        <authorList>
            <person name="Yabe S."/>
            <person name="Wang C.M."/>
            <person name="Zheng Y."/>
            <person name="Sakai Y."/>
            <person name="Cavaletti L."/>
            <person name="Monciardini P."/>
            <person name="Donadio S."/>
        </authorList>
    </citation>
    <scope>NUCLEOTIDE SEQUENCE</scope>
    <source>
        <strain evidence="3">SOSP1-1</strain>
    </source>
</reference>
<gene>
    <name evidence="3" type="ORF">KSX_09440</name>
</gene>